<dbReference type="NCBIfam" id="TIGR03805">
    <property type="entry name" value="beta_helix_1"/>
    <property type="match status" value="1"/>
</dbReference>
<dbReference type="InterPro" id="IPR022442">
    <property type="entry name" value="SO_2930-like_dom"/>
</dbReference>
<name>B8JE73_ANAD2</name>
<dbReference type="Proteomes" id="UP000007089">
    <property type="component" value="Chromosome"/>
</dbReference>
<organism evidence="2 3">
    <name type="scientific">Anaeromyxobacter dehalogenans (strain ATCC BAA-258 / DSM 21875 / 2CP-1)</name>
    <dbReference type="NCBI Taxonomy" id="455488"/>
    <lineage>
        <taxon>Bacteria</taxon>
        <taxon>Pseudomonadati</taxon>
        <taxon>Myxococcota</taxon>
        <taxon>Myxococcia</taxon>
        <taxon>Myxococcales</taxon>
        <taxon>Cystobacterineae</taxon>
        <taxon>Anaeromyxobacteraceae</taxon>
        <taxon>Anaeromyxobacter</taxon>
    </lineage>
</organism>
<dbReference type="Pfam" id="PF13229">
    <property type="entry name" value="Beta_helix"/>
    <property type="match status" value="1"/>
</dbReference>
<evidence type="ECO:0000259" key="1">
    <source>
        <dbReference type="Pfam" id="PF13229"/>
    </source>
</evidence>
<dbReference type="PROSITE" id="PS51257">
    <property type="entry name" value="PROKAR_LIPOPROTEIN"/>
    <property type="match status" value="1"/>
</dbReference>
<dbReference type="SUPFAM" id="SSF51126">
    <property type="entry name" value="Pectin lyase-like"/>
    <property type="match status" value="1"/>
</dbReference>
<proteinExistence type="predicted"/>
<reference evidence="2" key="1">
    <citation type="submission" date="2009-01" db="EMBL/GenBank/DDBJ databases">
        <title>Complete sequence of Anaeromyxobacter dehalogenans 2CP-1.</title>
        <authorList>
            <consortium name="US DOE Joint Genome Institute"/>
            <person name="Lucas S."/>
            <person name="Copeland A."/>
            <person name="Lapidus A."/>
            <person name="Glavina del Rio T."/>
            <person name="Dalin E."/>
            <person name="Tice H."/>
            <person name="Bruce D."/>
            <person name="Goodwin L."/>
            <person name="Pitluck S."/>
            <person name="Saunders E."/>
            <person name="Brettin T."/>
            <person name="Detter J.C."/>
            <person name="Han C."/>
            <person name="Larimer F."/>
            <person name="Land M."/>
            <person name="Hauser L."/>
            <person name="Kyrpides N."/>
            <person name="Ovchinnikova G."/>
            <person name="Beliaev A.S."/>
            <person name="Richardson P."/>
        </authorList>
    </citation>
    <scope>NUCLEOTIDE SEQUENCE</scope>
    <source>
        <strain evidence="2">2CP-1</strain>
    </source>
</reference>
<gene>
    <name evidence="2" type="ordered locus">A2cp1_2801</name>
</gene>
<dbReference type="KEGG" id="acp:A2cp1_2801"/>
<dbReference type="InterPro" id="IPR039448">
    <property type="entry name" value="Beta_helix"/>
</dbReference>
<dbReference type="SMART" id="SM00710">
    <property type="entry name" value="PbH1"/>
    <property type="match status" value="8"/>
</dbReference>
<dbReference type="AlphaFoldDB" id="B8JE73"/>
<protein>
    <submittedName>
        <fullName evidence="2">Parallel beta-helix repeat protein</fullName>
    </submittedName>
</protein>
<dbReference type="InterPro" id="IPR011050">
    <property type="entry name" value="Pectin_lyase_fold/virulence"/>
</dbReference>
<feature type="domain" description="Right handed beta helix" evidence="1">
    <location>
        <begin position="109"/>
        <end position="251"/>
    </location>
</feature>
<keyword evidence="3" id="KW-1185">Reference proteome</keyword>
<evidence type="ECO:0000313" key="3">
    <source>
        <dbReference type="Proteomes" id="UP000007089"/>
    </source>
</evidence>
<dbReference type="Gene3D" id="2.160.20.10">
    <property type="entry name" value="Single-stranded right-handed beta-helix, Pectin lyase-like"/>
    <property type="match status" value="1"/>
</dbReference>
<dbReference type="EMBL" id="CP001359">
    <property type="protein sequence ID" value="ACL66138.1"/>
    <property type="molecule type" value="Genomic_DNA"/>
</dbReference>
<evidence type="ECO:0000313" key="2">
    <source>
        <dbReference type="EMBL" id="ACL66138.1"/>
    </source>
</evidence>
<dbReference type="InterPro" id="IPR012334">
    <property type="entry name" value="Pectin_lyas_fold"/>
</dbReference>
<dbReference type="HOGENOM" id="CLU_040523_0_0_7"/>
<dbReference type="RefSeq" id="WP_012633896.1">
    <property type="nucleotide sequence ID" value="NC_011891.1"/>
</dbReference>
<sequence length="413" mass="41657">MTARPLAASLTAALLLACGSDSNPKPADPCAGVTAPCTAFPAGTTEDRIQGAVALAPDGATFVFGAGTFRFANALEVTANGVTIRGAGRDATVLDFAGQVGAEGVGASGDAFTLSDLSIRDTAGNGVKVVGAAGVTIRNVGVSWTRPDLSTHGGYGIYPVQSTDVLVEGCFTSGATDTGIYVGQSQNIVVRDNEATGNVAGVEIENSWDADVHGNHLHGNTAGVLVFDLPGLPQQGGHSVRVFDNRILDNDHPNFAPAGGIVAIVPAGSGVVVMANHDVEVFGNTIQGNQTAAVGVISYLLTGQAPPDGYDPFPRRVHVHGNTISGNGTAPDAATPLGAALGQVRTALGADLPDVMWDGIPDPTGSGANPQEICVAAGASWLSLGAASDPWTPDPDDTAFRCALDPLPAVVLP</sequence>
<accession>B8JE73</accession>
<dbReference type="InterPro" id="IPR006626">
    <property type="entry name" value="PbH1"/>
</dbReference>